<gene>
    <name evidence="2" type="ORF">EI555_018177</name>
</gene>
<name>A0A4U1FPP4_MONMO</name>
<dbReference type="EMBL" id="RWIC01000037">
    <property type="protein sequence ID" value="TKC52199.1"/>
    <property type="molecule type" value="Genomic_DNA"/>
</dbReference>
<evidence type="ECO:0000313" key="3">
    <source>
        <dbReference type="Proteomes" id="UP000308365"/>
    </source>
</evidence>
<feature type="compositionally biased region" description="Basic and acidic residues" evidence="1">
    <location>
        <begin position="228"/>
        <end position="244"/>
    </location>
</feature>
<feature type="compositionally biased region" description="Low complexity" evidence="1">
    <location>
        <begin position="299"/>
        <end position="314"/>
    </location>
</feature>
<organism evidence="2 3">
    <name type="scientific">Monodon monoceros</name>
    <name type="common">Narwhal</name>
    <name type="synonym">Ceratodon monodon</name>
    <dbReference type="NCBI Taxonomy" id="40151"/>
    <lineage>
        <taxon>Eukaryota</taxon>
        <taxon>Metazoa</taxon>
        <taxon>Chordata</taxon>
        <taxon>Craniata</taxon>
        <taxon>Vertebrata</taxon>
        <taxon>Euteleostomi</taxon>
        <taxon>Mammalia</taxon>
        <taxon>Eutheria</taxon>
        <taxon>Laurasiatheria</taxon>
        <taxon>Artiodactyla</taxon>
        <taxon>Whippomorpha</taxon>
        <taxon>Cetacea</taxon>
        <taxon>Odontoceti</taxon>
        <taxon>Monodontidae</taxon>
        <taxon>Monodon</taxon>
    </lineage>
</organism>
<evidence type="ECO:0000313" key="2">
    <source>
        <dbReference type="EMBL" id="TKC52199.1"/>
    </source>
</evidence>
<feature type="region of interest" description="Disordered" evidence="1">
    <location>
        <begin position="299"/>
        <end position="318"/>
    </location>
</feature>
<protein>
    <submittedName>
        <fullName evidence="2">Uncharacterized protein</fullName>
    </submittedName>
</protein>
<dbReference type="Proteomes" id="UP000308365">
    <property type="component" value="Unassembled WGS sequence"/>
</dbReference>
<comment type="caution">
    <text evidence="2">The sequence shown here is derived from an EMBL/GenBank/DDBJ whole genome shotgun (WGS) entry which is preliminary data.</text>
</comment>
<dbReference type="AlphaFoldDB" id="A0A4U1FPP4"/>
<feature type="region of interest" description="Disordered" evidence="1">
    <location>
        <begin position="46"/>
        <end position="282"/>
    </location>
</feature>
<feature type="compositionally biased region" description="Gly residues" evidence="1">
    <location>
        <begin position="86"/>
        <end position="100"/>
    </location>
</feature>
<evidence type="ECO:0000256" key="1">
    <source>
        <dbReference type="SAM" id="MobiDB-lite"/>
    </source>
</evidence>
<feature type="compositionally biased region" description="Basic and acidic residues" evidence="1">
    <location>
        <begin position="135"/>
        <end position="146"/>
    </location>
</feature>
<proteinExistence type="predicted"/>
<accession>A0A4U1FPP4</accession>
<reference evidence="3" key="1">
    <citation type="journal article" date="2019" name="IScience">
        <title>Narwhal Genome Reveals Long-Term Low Genetic Diversity despite Current Large Abundance Size.</title>
        <authorList>
            <person name="Westbury M.V."/>
            <person name="Petersen B."/>
            <person name="Garde E."/>
            <person name="Heide-Jorgensen M.P."/>
            <person name="Lorenzen E.D."/>
        </authorList>
    </citation>
    <scope>NUCLEOTIDE SEQUENCE [LARGE SCALE GENOMIC DNA]</scope>
</reference>
<sequence length="332" mass="36437">IPQAFTELRDDIKLSQGKKKPIKDIPEKTDVHLRIEDNEKSVELKLTVPAAPNRDSPDRQQEGVISGGWQAARGQVAEWRPEGSERGGGGGGGGGRPGGRGRGRSAERGAEAGEEPGPAAEQSGARAPADPDWPEPERWRRGERHAPAGADGTGPEKRRGRRRSSDGRREPRPPGPSCPGQLRESGEGEDSFYTQRQGTLQGEKRTQLSAFQERGRAPPNFLVPRRWNRAEPLRSDLQRTERALHSRQIQFGGEGDSPKGEETTPGWERLLPSSPGSPAECGDCATFPRWDRLLLPLPHHPPLLRGPSSPPQLGRLSQVQEEPLKMRLFICL</sequence>
<feature type="non-terminal residue" evidence="2">
    <location>
        <position position="1"/>
    </location>
</feature>
<feature type="compositionally biased region" description="Basic and acidic residues" evidence="1">
    <location>
        <begin position="163"/>
        <end position="172"/>
    </location>
</feature>